<dbReference type="InterPro" id="IPR008984">
    <property type="entry name" value="SMAD_FHA_dom_sf"/>
</dbReference>
<dbReference type="InterPro" id="IPR029787">
    <property type="entry name" value="Nucleotide_cyclase"/>
</dbReference>
<dbReference type="SMART" id="SM00052">
    <property type="entry name" value="EAL"/>
    <property type="match status" value="1"/>
</dbReference>
<dbReference type="Gene3D" id="3.30.450.20">
    <property type="entry name" value="PAS domain"/>
    <property type="match status" value="1"/>
</dbReference>
<proteinExistence type="predicted"/>
<dbReference type="PANTHER" id="PTHR44757:SF2">
    <property type="entry name" value="BIOFILM ARCHITECTURE MAINTENANCE PROTEIN MBAA"/>
    <property type="match status" value="1"/>
</dbReference>
<dbReference type="SUPFAM" id="SSF55781">
    <property type="entry name" value="GAF domain-like"/>
    <property type="match status" value="1"/>
</dbReference>
<dbReference type="InterPro" id="IPR035919">
    <property type="entry name" value="EAL_sf"/>
</dbReference>
<dbReference type="PROSITE" id="PS50887">
    <property type="entry name" value="GGDEF"/>
    <property type="match status" value="1"/>
</dbReference>
<dbReference type="InterPro" id="IPR003018">
    <property type="entry name" value="GAF"/>
</dbReference>
<evidence type="ECO:0000259" key="2">
    <source>
        <dbReference type="PROSITE" id="PS50883"/>
    </source>
</evidence>
<dbReference type="Gene3D" id="3.30.70.270">
    <property type="match status" value="1"/>
</dbReference>
<gene>
    <name evidence="4" type="ORF">WJM97_17330</name>
</gene>
<dbReference type="Gene3D" id="3.30.450.40">
    <property type="match status" value="1"/>
</dbReference>
<dbReference type="Gene3D" id="2.60.200.20">
    <property type="match status" value="1"/>
</dbReference>
<organism evidence="4 5">
    <name type="scientific">Okeanomitos corallinicola TIOX110</name>
    <dbReference type="NCBI Taxonomy" id="3133117"/>
    <lineage>
        <taxon>Bacteria</taxon>
        <taxon>Bacillati</taxon>
        <taxon>Cyanobacteriota</taxon>
        <taxon>Cyanophyceae</taxon>
        <taxon>Nostocales</taxon>
        <taxon>Aphanizomenonaceae</taxon>
        <taxon>Okeanomitos</taxon>
    </lineage>
</organism>
<dbReference type="InterPro" id="IPR043128">
    <property type="entry name" value="Rev_trsase/Diguanyl_cyclase"/>
</dbReference>
<dbReference type="CDD" id="cd01948">
    <property type="entry name" value="EAL"/>
    <property type="match status" value="1"/>
</dbReference>
<protein>
    <submittedName>
        <fullName evidence="4">EAL domain-containing protein</fullName>
    </submittedName>
</protein>
<keyword evidence="5" id="KW-1185">Reference proteome</keyword>
<dbReference type="Pfam" id="PF00563">
    <property type="entry name" value="EAL"/>
    <property type="match status" value="1"/>
</dbReference>
<dbReference type="Pfam" id="PF00498">
    <property type="entry name" value="FHA"/>
    <property type="match status" value="1"/>
</dbReference>
<dbReference type="InterPro" id="IPR052155">
    <property type="entry name" value="Biofilm_reg_signaling"/>
</dbReference>
<accession>A0ABZ2UY12</accession>
<feature type="domain" description="EAL" evidence="2">
    <location>
        <begin position="622"/>
        <end position="876"/>
    </location>
</feature>
<dbReference type="PROSITE" id="PS50006">
    <property type="entry name" value="FHA_DOMAIN"/>
    <property type="match status" value="1"/>
</dbReference>
<feature type="domain" description="GGDEF" evidence="3">
    <location>
        <begin position="480"/>
        <end position="613"/>
    </location>
</feature>
<reference evidence="4 5" key="1">
    <citation type="submission" date="2024-04" db="EMBL/GenBank/DDBJ databases">
        <title>Okeanomitos corallinicola gen. &amp; sp. nov. (Nostocales, Cyanobacteria), a new toxic marine heterocyst-forming cyanobacterium from a coral reef.</title>
        <authorList>
            <person name="Li H."/>
            <person name="Li R."/>
            <person name="Kang J."/>
            <person name="Hii K.S."/>
            <person name="Mohamed H.F."/>
            <person name="Xu X."/>
            <person name="Luo Z."/>
        </authorList>
    </citation>
    <scope>NUCLEOTIDE SEQUENCE [LARGE SCALE GENOMIC DNA]</scope>
    <source>
        <strain evidence="4 5">TIOX110</strain>
    </source>
</reference>
<dbReference type="RefSeq" id="WP_353933201.1">
    <property type="nucleotide sequence ID" value="NZ_CP150886.1"/>
</dbReference>
<dbReference type="SMART" id="SM00267">
    <property type="entry name" value="GGDEF"/>
    <property type="match status" value="1"/>
</dbReference>
<dbReference type="SMART" id="SM00240">
    <property type="entry name" value="FHA"/>
    <property type="match status" value="1"/>
</dbReference>
<dbReference type="Proteomes" id="UP001483337">
    <property type="component" value="Chromosome"/>
</dbReference>
<dbReference type="SUPFAM" id="SSF55785">
    <property type="entry name" value="PYP-like sensor domain (PAS domain)"/>
    <property type="match status" value="1"/>
</dbReference>
<dbReference type="PANTHER" id="PTHR44757">
    <property type="entry name" value="DIGUANYLATE CYCLASE DGCP"/>
    <property type="match status" value="1"/>
</dbReference>
<dbReference type="EMBL" id="CP150886">
    <property type="protein sequence ID" value="WZB90303.1"/>
    <property type="molecule type" value="Genomic_DNA"/>
</dbReference>
<dbReference type="SUPFAM" id="SSF141868">
    <property type="entry name" value="EAL domain-like"/>
    <property type="match status" value="1"/>
</dbReference>
<sequence>MLDNERDKIRHLLVVQDPEGERTIPLLEATYSLGRDTRNAIVLRSKSVSRQHAILLRVTIPGTENYGFRIIDGNFQGKRSTNGLFVNGNKCFSHNVQHGDVIAFGNPHAQAKYYAISNLSAEVLGESFTASDLSNLISQQEGAANPFETFIVADTNIEVAGDTHLTRLASFPELIPNPIIEMDLEGNITYFNPAAANKFSRLREIGNKHPILANLLDAIENNQGNSFVREVEVNGEIFEQSVHYLAESDLIRTFIVREITEQKQAEAELKQRDRLLQAVAEAANYLLSEMDYDIAIEKALATFGSAANGDRIYLFQNHPHEISGEMAMSLKFEWTKTGINSCQHYWQNQTYRICGLERWYTMLSQGSTISGITQEFPVTEREFLERDQIKSLLFVPLRLDSGFWGYLGLVDCSLERTWSTHEKSSLVTMAAIITGSRQRQQVEEKIRYQALHDLLTGLPNRLYFNDLLDQAIEKATEEQATLAVMFLDLDRFKIINDTLGHTLGDELLQSVSQRLRQSLRTGDIIARWGGDEFTILLPSATNGEEVGQIAARILSTLEESFFLYGHELYVNASIGIAMLDQHSPNPEKLIQHSDIALYYAKDKGRNNYQFYQTSLSTRTPELLSLEKSLRHALDRKEFLLYYQPKVNILTGEITGMEALLRWHHPEMGIVAPNIFIPLAEASGLIVPIGEWVLREACKQNKTWQDAGFSLMTVAVNLSPKQFHQPQLVETVAEILKTTGLAPEYLEIEITETTAIENLDFTTNILKQFEQMGLPLAIDDFGTGYSSLSRLQTLPFHNLKIDRSFIKELTADDKVAHIITAIVNLGRSLGLRLIAEGVEKSEELDFLKLIQCDDVQGYLFYKPLSSQQATEIIRERIKKSNSQDL</sequence>
<name>A0ABZ2UY12_9CYAN</name>
<dbReference type="SUPFAM" id="SSF55073">
    <property type="entry name" value="Nucleotide cyclase"/>
    <property type="match status" value="1"/>
</dbReference>
<dbReference type="NCBIfam" id="TIGR00254">
    <property type="entry name" value="GGDEF"/>
    <property type="match status" value="1"/>
</dbReference>
<evidence type="ECO:0000259" key="3">
    <source>
        <dbReference type="PROSITE" id="PS50887"/>
    </source>
</evidence>
<evidence type="ECO:0000259" key="1">
    <source>
        <dbReference type="PROSITE" id="PS50006"/>
    </source>
</evidence>
<dbReference type="Pfam" id="PF00990">
    <property type="entry name" value="GGDEF"/>
    <property type="match status" value="1"/>
</dbReference>
<dbReference type="InterPro" id="IPR001633">
    <property type="entry name" value="EAL_dom"/>
</dbReference>
<evidence type="ECO:0000313" key="5">
    <source>
        <dbReference type="Proteomes" id="UP001483337"/>
    </source>
</evidence>
<dbReference type="InterPro" id="IPR029016">
    <property type="entry name" value="GAF-like_dom_sf"/>
</dbReference>
<dbReference type="InterPro" id="IPR000160">
    <property type="entry name" value="GGDEF_dom"/>
</dbReference>
<dbReference type="SUPFAM" id="SSF49879">
    <property type="entry name" value="SMAD/FHA domain"/>
    <property type="match status" value="1"/>
</dbReference>
<evidence type="ECO:0000313" key="4">
    <source>
        <dbReference type="EMBL" id="WZB90303.1"/>
    </source>
</evidence>
<dbReference type="PROSITE" id="PS50883">
    <property type="entry name" value="EAL"/>
    <property type="match status" value="1"/>
</dbReference>
<dbReference type="InterPro" id="IPR035965">
    <property type="entry name" value="PAS-like_dom_sf"/>
</dbReference>
<dbReference type="InterPro" id="IPR000253">
    <property type="entry name" value="FHA_dom"/>
</dbReference>
<feature type="domain" description="FHA" evidence="1">
    <location>
        <begin position="31"/>
        <end position="91"/>
    </location>
</feature>
<dbReference type="SMART" id="SM00065">
    <property type="entry name" value="GAF"/>
    <property type="match status" value="1"/>
</dbReference>
<dbReference type="Gene3D" id="3.20.20.450">
    <property type="entry name" value="EAL domain"/>
    <property type="match status" value="1"/>
</dbReference>
<dbReference type="CDD" id="cd01949">
    <property type="entry name" value="GGDEF"/>
    <property type="match status" value="1"/>
</dbReference>